<organism evidence="3">
    <name type="scientific">Salpingoeca rosetta (strain ATCC 50818 / BSB-021)</name>
    <dbReference type="NCBI Taxonomy" id="946362"/>
    <lineage>
        <taxon>Eukaryota</taxon>
        <taxon>Choanoflagellata</taxon>
        <taxon>Craspedida</taxon>
        <taxon>Salpingoecidae</taxon>
        <taxon>Salpingoeca</taxon>
    </lineage>
</organism>
<feature type="signal peptide" evidence="1">
    <location>
        <begin position="1"/>
        <end position="18"/>
    </location>
</feature>
<sequence>MLLVSRFMLLAVACLAAANKSLLLAVAANDVPYPYFASDSSGHLHINTTSPEQDVFVNGVSFKQLVEDVKELKAVVGLTDGAQDSRRGRITDVFEVYDDAVYISAPNGVFFSSSKEHKVTEAADGWNPVTVSALVGDYMTFKWSSLEAVYETMSDGSTAVQGGFSSGNAKIGGEFTIRLREAKTYYFRAANKGFVCTVVAKPAGVAPAVQQLQVGRANYNFEIVGFGEDAGSNCENLYGAMYNSNGACKCREGAVKRMYRSYDSDDIYMCVVAR</sequence>
<protein>
    <submittedName>
        <fullName evidence="2">Uncharacterized protein</fullName>
    </submittedName>
</protein>
<keyword evidence="3" id="KW-1185">Reference proteome</keyword>
<evidence type="ECO:0000313" key="3">
    <source>
        <dbReference type="Proteomes" id="UP000007799"/>
    </source>
</evidence>
<dbReference type="RefSeq" id="XP_004989258.1">
    <property type="nucleotide sequence ID" value="XM_004989201.1"/>
</dbReference>
<feature type="chain" id="PRO_5003287740" evidence="1">
    <location>
        <begin position="19"/>
        <end position="274"/>
    </location>
</feature>
<dbReference type="GeneID" id="16069802"/>
<dbReference type="InParanoid" id="F2UNG8"/>
<accession>F2UNG8</accession>
<proteinExistence type="predicted"/>
<dbReference type="Proteomes" id="UP000007799">
    <property type="component" value="Unassembled WGS sequence"/>
</dbReference>
<name>F2UNG8_SALR5</name>
<keyword evidence="1" id="KW-0732">Signal</keyword>
<dbReference type="EMBL" id="GL832984">
    <property type="protein sequence ID" value="EGD79173.1"/>
    <property type="molecule type" value="Genomic_DNA"/>
</dbReference>
<dbReference type="AlphaFoldDB" id="F2UNG8"/>
<evidence type="ECO:0000313" key="2">
    <source>
        <dbReference type="EMBL" id="EGD79173.1"/>
    </source>
</evidence>
<gene>
    <name evidence="2" type="ORF">PTSG_09905</name>
</gene>
<evidence type="ECO:0000256" key="1">
    <source>
        <dbReference type="SAM" id="SignalP"/>
    </source>
</evidence>
<dbReference type="KEGG" id="sre:PTSG_09905"/>
<reference evidence="2" key="1">
    <citation type="submission" date="2009-08" db="EMBL/GenBank/DDBJ databases">
        <title>Annotation of Salpingoeca rosetta.</title>
        <authorList>
            <consortium name="The Broad Institute Genome Sequencing Platform"/>
            <person name="Russ C."/>
            <person name="Cuomo C."/>
            <person name="Burger G."/>
            <person name="Gray M.W."/>
            <person name="Holland P.W.H."/>
            <person name="King N."/>
            <person name="Lang F.B.F."/>
            <person name="Roger A.J."/>
            <person name="Ruiz-Trillo I."/>
            <person name="Young S.K."/>
            <person name="Zeng Q."/>
            <person name="Gargeya S."/>
            <person name="Alvarado L."/>
            <person name="Berlin A."/>
            <person name="Chapman S.B."/>
            <person name="Chen Z."/>
            <person name="Freedman E."/>
            <person name="Gellesch M."/>
            <person name="Goldberg J."/>
            <person name="Griggs A."/>
            <person name="Gujja S."/>
            <person name="Heilman E."/>
            <person name="Heiman D."/>
            <person name="Howarth C."/>
            <person name="Mehta T."/>
            <person name="Neiman D."/>
            <person name="Pearson M."/>
            <person name="Roberts A."/>
            <person name="Saif S."/>
            <person name="Shea T."/>
            <person name="Shenoy N."/>
            <person name="Sisk P."/>
            <person name="Stolte C."/>
            <person name="Sykes S."/>
            <person name="White J."/>
            <person name="Yandava C."/>
            <person name="Haas B."/>
            <person name="Nusbaum C."/>
            <person name="Birren B."/>
        </authorList>
    </citation>
    <scope>NUCLEOTIDE SEQUENCE [LARGE SCALE GENOMIC DNA]</scope>
    <source>
        <strain evidence="2">ATCC 50818</strain>
    </source>
</reference>